<evidence type="ECO:0000313" key="2">
    <source>
        <dbReference type="Proteomes" id="UP000654075"/>
    </source>
</evidence>
<dbReference type="EMBL" id="CAJNNV010029714">
    <property type="protein sequence ID" value="CAE8629783.1"/>
    <property type="molecule type" value="Genomic_DNA"/>
</dbReference>
<feature type="non-terminal residue" evidence="1">
    <location>
        <position position="123"/>
    </location>
</feature>
<protein>
    <submittedName>
        <fullName evidence="1">Uncharacterized protein</fullName>
    </submittedName>
</protein>
<sequence>EVAGDAAAEATRAAGSRLVVLSLLECESRLGAFLEAAFDRVAFAGVFRRLRALCSEPGRQGRAAESLGAVPPTDRLWEPLLEPYFGVEGHFARRLLVQLGASQPPRQVSRWMPSGTPAAGSSI</sequence>
<proteinExistence type="predicted"/>
<evidence type="ECO:0000313" key="1">
    <source>
        <dbReference type="EMBL" id="CAE8629783.1"/>
    </source>
</evidence>
<feature type="non-terminal residue" evidence="1">
    <location>
        <position position="1"/>
    </location>
</feature>
<organism evidence="1 2">
    <name type="scientific">Polarella glacialis</name>
    <name type="common">Dinoflagellate</name>
    <dbReference type="NCBI Taxonomy" id="89957"/>
    <lineage>
        <taxon>Eukaryota</taxon>
        <taxon>Sar</taxon>
        <taxon>Alveolata</taxon>
        <taxon>Dinophyceae</taxon>
        <taxon>Suessiales</taxon>
        <taxon>Suessiaceae</taxon>
        <taxon>Polarella</taxon>
    </lineage>
</organism>
<gene>
    <name evidence="1" type="ORF">PGLA1383_LOCUS46208</name>
</gene>
<comment type="caution">
    <text evidence="1">The sequence shown here is derived from an EMBL/GenBank/DDBJ whole genome shotgun (WGS) entry which is preliminary data.</text>
</comment>
<keyword evidence="2" id="KW-1185">Reference proteome</keyword>
<reference evidence="1" key="1">
    <citation type="submission" date="2021-02" db="EMBL/GenBank/DDBJ databases">
        <authorList>
            <person name="Dougan E. K."/>
            <person name="Rhodes N."/>
            <person name="Thang M."/>
            <person name="Chan C."/>
        </authorList>
    </citation>
    <scope>NUCLEOTIDE SEQUENCE</scope>
</reference>
<accession>A0A813GWY2</accession>
<dbReference type="Proteomes" id="UP000654075">
    <property type="component" value="Unassembled WGS sequence"/>
</dbReference>
<dbReference type="AlphaFoldDB" id="A0A813GWY2"/>
<name>A0A813GWY2_POLGL</name>